<dbReference type="PROSITE" id="PS50158">
    <property type="entry name" value="ZF_CCHC"/>
    <property type="match status" value="1"/>
</dbReference>
<feature type="non-terminal residue" evidence="4">
    <location>
        <position position="1"/>
    </location>
</feature>
<evidence type="ECO:0000256" key="1">
    <source>
        <dbReference type="PROSITE-ProRule" id="PRU00047"/>
    </source>
</evidence>
<feature type="region of interest" description="Disordered" evidence="2">
    <location>
        <begin position="650"/>
        <end position="675"/>
    </location>
</feature>
<gene>
    <name evidence="4" type="ORF">C1SCF055_LOCUS30577</name>
</gene>
<feature type="region of interest" description="Disordered" evidence="2">
    <location>
        <begin position="690"/>
        <end position="731"/>
    </location>
</feature>
<feature type="compositionally biased region" description="Polar residues" evidence="2">
    <location>
        <begin position="406"/>
        <end position="417"/>
    </location>
</feature>
<accession>A0A9P1D823</accession>
<dbReference type="GO" id="GO:0003676">
    <property type="term" value="F:nucleic acid binding"/>
    <property type="evidence" value="ECO:0007669"/>
    <property type="project" value="InterPro"/>
</dbReference>
<dbReference type="GO" id="GO:0008270">
    <property type="term" value="F:zinc ion binding"/>
    <property type="evidence" value="ECO:0007669"/>
    <property type="project" value="UniProtKB-KW"/>
</dbReference>
<dbReference type="Gene3D" id="4.10.60.10">
    <property type="entry name" value="Zinc finger, CCHC-type"/>
    <property type="match status" value="1"/>
</dbReference>
<keyword evidence="1" id="KW-0862">Zinc</keyword>
<dbReference type="AlphaFoldDB" id="A0A9P1D823"/>
<dbReference type="EMBL" id="CAMXCT020003501">
    <property type="protein sequence ID" value="CAL1158182.1"/>
    <property type="molecule type" value="Genomic_DNA"/>
</dbReference>
<keyword evidence="1" id="KW-0863">Zinc-finger</keyword>
<dbReference type="EMBL" id="CAMXCT010003501">
    <property type="protein sequence ID" value="CAI4004807.1"/>
    <property type="molecule type" value="Genomic_DNA"/>
</dbReference>
<organism evidence="4">
    <name type="scientific">Cladocopium goreaui</name>
    <dbReference type="NCBI Taxonomy" id="2562237"/>
    <lineage>
        <taxon>Eukaryota</taxon>
        <taxon>Sar</taxon>
        <taxon>Alveolata</taxon>
        <taxon>Dinophyceae</taxon>
        <taxon>Suessiales</taxon>
        <taxon>Symbiodiniaceae</taxon>
        <taxon>Cladocopium</taxon>
    </lineage>
</organism>
<feature type="compositionally biased region" description="Low complexity" evidence="2">
    <location>
        <begin position="719"/>
        <end position="729"/>
    </location>
</feature>
<feature type="compositionally biased region" description="Basic and acidic residues" evidence="2">
    <location>
        <begin position="348"/>
        <end position="375"/>
    </location>
</feature>
<comment type="caution">
    <text evidence="4">The sequence shown here is derived from an EMBL/GenBank/DDBJ whole genome shotgun (WGS) entry which is preliminary data.</text>
</comment>
<feature type="non-terminal residue" evidence="4">
    <location>
        <position position="992"/>
    </location>
</feature>
<proteinExistence type="predicted"/>
<feature type="region of interest" description="Disordered" evidence="2">
    <location>
        <begin position="343"/>
        <end position="438"/>
    </location>
</feature>
<feature type="compositionally biased region" description="Basic and acidic residues" evidence="2">
    <location>
        <begin position="290"/>
        <end position="314"/>
    </location>
</feature>
<dbReference type="InterPro" id="IPR001878">
    <property type="entry name" value="Znf_CCHC"/>
</dbReference>
<protein>
    <recommendedName>
        <fullName evidence="3">CCHC-type domain-containing protein</fullName>
    </recommendedName>
</protein>
<reference evidence="5" key="2">
    <citation type="submission" date="2024-04" db="EMBL/GenBank/DDBJ databases">
        <authorList>
            <person name="Chen Y."/>
            <person name="Shah S."/>
            <person name="Dougan E. K."/>
            <person name="Thang M."/>
            <person name="Chan C."/>
        </authorList>
    </citation>
    <scope>NUCLEOTIDE SEQUENCE [LARGE SCALE GENOMIC DNA]</scope>
</reference>
<dbReference type="SMART" id="SM00343">
    <property type="entry name" value="ZnF_C2HC"/>
    <property type="match status" value="1"/>
</dbReference>
<name>A0A9P1D823_9DINO</name>
<feature type="region of interest" description="Disordered" evidence="2">
    <location>
        <begin position="286"/>
        <end position="329"/>
    </location>
</feature>
<dbReference type="Pfam" id="PF14787">
    <property type="entry name" value="zf-CCHC_5"/>
    <property type="match status" value="1"/>
</dbReference>
<sequence length="992" mass="109635">EQLNRVRMSMDTLQAEVGKAVRELAGHQKTLVDTLERQQHELNDLRAQRVPIPPTASQSVAAANEDRFGAMGETSPFTSGQDPPIQLPVNAQQDALQRSDKWLPSMPVVESNRWKSRMEEILGMEQLMAMLRQTFQMTPRAKIILLAYVEGPGDKNGYEALRRIVQEYMIKTRAELMHFRTSLLGRTFKAQTVTEVIKQIEFEESRYNKLARMLPSNVPASDLALLPSDLVMVLIKSLPVGVREYVVMHSPSHDYVQMKNAALLYEANQRTWTEIAGSSSATYMHGMFDTNDKPKGKGKSKDGKKGKGKAKDSNKGAAKGNGEKSEKERNATCFRCGRTGHFSSNCHAKKDKDGKPLEGKPAPKKDGKGSGEEKGSSTGPQNKGKGKGSKGKKVNEMLEQPEGESWPTNGPAESQGSNGDGSRASAAKQAAAPLNPILPTQSWFEDTIVQFEREQITEEQFDLVHGSFLMEAWLGEFNMSTECPEPIEIITDAEEAVSSFMKGAINHRPASFVKAPPQGHQTIGGAEAGVRAIKDAFNTLRQDLRENGCDVCVRNQTAVNVPASLKKDCISRFEKATYLRPEFNSLGDVVCTVIGGQERFFVCKSFKIVSPLEWDVSLSPSVLHFFDRMQPDVSIEDLSAKMSGPVLAADGSQVRRLSGKQKPPPGLGEADEPIQQRFPDFPANREKRVSFDLPKNQPIPESLPVEGGQHLDENPHDVPYSPSLAPSSPKALDEPEIIHDMEVDDSADGMVDLSEFAAAGGEPTATEAMELDLVTALDNFELSYLEERHIGMLQSVYQIRGVKPKSSKANLCGEEILLLFPGYVISDANGQYLDKDLAYAGMRTEIDSMTSQKVGRPIHEQEAQRLAKQWQISIITCRWVCVEKDPLNVRMRLVAREMAKGKSSARLDISAAFMASPLGNSDTTEYIPADAEPTESTQVSELEQILKLSQSLAVAADEFTFELPKRNRPGRAIFSEMMSRWAMQLRFSQRKG</sequence>
<dbReference type="OrthoDB" id="413361at2759"/>
<feature type="domain" description="CCHC-type" evidence="3">
    <location>
        <begin position="333"/>
        <end position="346"/>
    </location>
</feature>
<evidence type="ECO:0000313" key="5">
    <source>
        <dbReference type="EMBL" id="CAL1158182.1"/>
    </source>
</evidence>
<dbReference type="InterPro" id="IPR036875">
    <property type="entry name" value="Znf_CCHC_sf"/>
</dbReference>
<evidence type="ECO:0000259" key="3">
    <source>
        <dbReference type="PROSITE" id="PS50158"/>
    </source>
</evidence>
<dbReference type="SUPFAM" id="SSF57756">
    <property type="entry name" value="Retrovirus zinc finger-like domains"/>
    <property type="match status" value="1"/>
</dbReference>
<evidence type="ECO:0000313" key="4">
    <source>
        <dbReference type="EMBL" id="CAI4004807.1"/>
    </source>
</evidence>
<keyword evidence="1" id="KW-0479">Metal-binding</keyword>
<evidence type="ECO:0000256" key="2">
    <source>
        <dbReference type="SAM" id="MobiDB-lite"/>
    </source>
</evidence>
<reference evidence="4" key="1">
    <citation type="submission" date="2022-10" db="EMBL/GenBank/DDBJ databases">
        <authorList>
            <person name="Chen Y."/>
            <person name="Dougan E. K."/>
            <person name="Chan C."/>
            <person name="Rhodes N."/>
            <person name="Thang M."/>
        </authorList>
    </citation>
    <scope>NUCLEOTIDE SEQUENCE</scope>
</reference>